<feature type="chain" id="PRO_5035939521" evidence="2">
    <location>
        <begin position="20"/>
        <end position="477"/>
    </location>
</feature>
<feature type="domain" description="Acyltransferase 3" evidence="3">
    <location>
        <begin position="220"/>
        <end position="415"/>
    </location>
</feature>
<sequence>MPIKLSAYLFFFFFGQCCAIVYHLNETEYERLPRLFDLENYEKCMEDAGGIYCLANLELYTQAKSDLYSLIQEYSEYTLKHYNYSKIDRGICVTRTCESYARNAGLDINRDLRAVLEGCLNQTMINKYDLMARVYGMNCEKEKEKAQLKLDYLDYIFLGVFIILVVLALIGSCFDSKKTDKNHKTGVSVKDLLLCFSIPQNYKRLTTVEQNDARLDVFKCIHGFRTIVTFIVVYGHTVLLIATFTSNPHSFEKAYESVALRITFSGLNVVQVFFFITGMLLTHSKQISAETHKVSWKMIPKTIFNRWWRLTPSAVMMVAFSATWMRHLGSGPLWKTVITGGTSGQCRRFFWAHLFYFNNYIPEDTLCSLQTWYIATDMQIYIVGVITHFAIRNRSGCIKAITLTSLLLLSMASPALHVWWQDIEAFAMQTPEIHKGVTGTAKLGGSKQIDLLRISATYASLRLWIRSENSADSCFFF</sequence>
<keyword evidence="2" id="KW-0732">Signal</keyword>
<dbReference type="Proteomes" id="UP000838756">
    <property type="component" value="Unassembled WGS sequence"/>
</dbReference>
<feature type="transmembrane region" description="Helical" evidence="1">
    <location>
        <begin position="258"/>
        <end position="281"/>
    </location>
</feature>
<protein>
    <submittedName>
        <fullName evidence="4">Jg9636 protein</fullName>
    </submittedName>
</protein>
<accession>A0A8S4RTA7</accession>
<dbReference type="EMBL" id="CAKXAJ010025557">
    <property type="protein sequence ID" value="CAH2240899.1"/>
    <property type="molecule type" value="Genomic_DNA"/>
</dbReference>
<dbReference type="AlphaFoldDB" id="A0A8S4RTA7"/>
<dbReference type="Pfam" id="PF01757">
    <property type="entry name" value="Acyl_transf_3"/>
    <property type="match status" value="1"/>
</dbReference>
<feature type="transmembrane region" description="Helical" evidence="1">
    <location>
        <begin position="155"/>
        <end position="174"/>
    </location>
</feature>
<evidence type="ECO:0000256" key="2">
    <source>
        <dbReference type="SAM" id="SignalP"/>
    </source>
</evidence>
<dbReference type="OrthoDB" id="10265389at2759"/>
<keyword evidence="5" id="KW-1185">Reference proteome</keyword>
<evidence type="ECO:0000256" key="1">
    <source>
        <dbReference type="SAM" id="Phobius"/>
    </source>
</evidence>
<feature type="transmembrane region" description="Helical" evidence="1">
    <location>
        <begin position="400"/>
        <end position="420"/>
    </location>
</feature>
<name>A0A8S4RTA7_9NEOP</name>
<feature type="transmembrane region" description="Helical" evidence="1">
    <location>
        <begin position="224"/>
        <end position="246"/>
    </location>
</feature>
<evidence type="ECO:0000313" key="5">
    <source>
        <dbReference type="Proteomes" id="UP000838756"/>
    </source>
</evidence>
<keyword evidence="1" id="KW-1133">Transmembrane helix</keyword>
<keyword evidence="1" id="KW-0472">Membrane</keyword>
<feature type="transmembrane region" description="Helical" evidence="1">
    <location>
        <begin position="307"/>
        <end position="325"/>
    </location>
</feature>
<dbReference type="PANTHER" id="PTHR11161:SF22">
    <property type="entry name" value="ACYLTRANSFERASE 3 DOMAIN-CONTAINING PROTEIN-RELATED"/>
    <property type="match status" value="1"/>
</dbReference>
<reference evidence="4" key="1">
    <citation type="submission" date="2022-03" db="EMBL/GenBank/DDBJ databases">
        <authorList>
            <person name="Lindestad O."/>
        </authorList>
    </citation>
    <scope>NUCLEOTIDE SEQUENCE</scope>
</reference>
<proteinExistence type="predicted"/>
<evidence type="ECO:0000313" key="4">
    <source>
        <dbReference type="EMBL" id="CAH2240899.1"/>
    </source>
</evidence>
<dbReference type="InterPro" id="IPR002656">
    <property type="entry name" value="Acyl_transf_3_dom"/>
</dbReference>
<organism evidence="4 5">
    <name type="scientific">Pararge aegeria aegeria</name>
    <dbReference type="NCBI Taxonomy" id="348720"/>
    <lineage>
        <taxon>Eukaryota</taxon>
        <taxon>Metazoa</taxon>
        <taxon>Ecdysozoa</taxon>
        <taxon>Arthropoda</taxon>
        <taxon>Hexapoda</taxon>
        <taxon>Insecta</taxon>
        <taxon>Pterygota</taxon>
        <taxon>Neoptera</taxon>
        <taxon>Endopterygota</taxon>
        <taxon>Lepidoptera</taxon>
        <taxon>Glossata</taxon>
        <taxon>Ditrysia</taxon>
        <taxon>Papilionoidea</taxon>
        <taxon>Nymphalidae</taxon>
        <taxon>Satyrinae</taxon>
        <taxon>Satyrini</taxon>
        <taxon>Parargina</taxon>
        <taxon>Pararge</taxon>
    </lineage>
</organism>
<evidence type="ECO:0000259" key="3">
    <source>
        <dbReference type="Pfam" id="PF01757"/>
    </source>
</evidence>
<gene>
    <name evidence="4" type="primary">jg9636</name>
    <name evidence="4" type="ORF">PAEG_LOCUS17383</name>
</gene>
<feature type="signal peptide" evidence="2">
    <location>
        <begin position="1"/>
        <end position="19"/>
    </location>
</feature>
<feature type="transmembrane region" description="Helical" evidence="1">
    <location>
        <begin position="372"/>
        <end position="391"/>
    </location>
</feature>
<dbReference type="GO" id="GO:0016747">
    <property type="term" value="F:acyltransferase activity, transferring groups other than amino-acyl groups"/>
    <property type="evidence" value="ECO:0007669"/>
    <property type="project" value="InterPro"/>
</dbReference>
<dbReference type="InterPro" id="IPR052728">
    <property type="entry name" value="O2_lipid_transport_reg"/>
</dbReference>
<dbReference type="PANTHER" id="PTHR11161">
    <property type="entry name" value="O-ACYLTRANSFERASE"/>
    <property type="match status" value="1"/>
</dbReference>
<comment type="caution">
    <text evidence="4">The sequence shown here is derived from an EMBL/GenBank/DDBJ whole genome shotgun (WGS) entry which is preliminary data.</text>
</comment>
<keyword evidence="1" id="KW-0812">Transmembrane</keyword>